<dbReference type="Proteomes" id="UP001341840">
    <property type="component" value="Unassembled WGS sequence"/>
</dbReference>
<comment type="caution">
    <text evidence="2">The sequence shown here is derived from an EMBL/GenBank/DDBJ whole genome shotgun (WGS) entry which is preliminary data.</text>
</comment>
<feature type="compositionally biased region" description="Low complexity" evidence="1">
    <location>
        <begin position="184"/>
        <end position="215"/>
    </location>
</feature>
<gene>
    <name evidence="2" type="ORF">PIB30_035275</name>
</gene>
<feature type="region of interest" description="Disordered" evidence="1">
    <location>
        <begin position="126"/>
        <end position="220"/>
    </location>
</feature>
<dbReference type="EMBL" id="JASCZI010211616">
    <property type="protein sequence ID" value="MED6195139.1"/>
    <property type="molecule type" value="Genomic_DNA"/>
</dbReference>
<proteinExistence type="predicted"/>
<feature type="compositionally biased region" description="Low complexity" evidence="1">
    <location>
        <begin position="157"/>
        <end position="175"/>
    </location>
</feature>
<sequence>MRPLHLFFHNRNPKGTIAHFLLFFENKNASFGSVGHGSYKKKLGGFGALNIGGYFTLSAQRPPRPAGSPSSSASSGLSDGVPRERECSPRTPLPAPVLAHVPVPAPIHLPPRTPMMDARRYRNLFPRRRVAPPTPPPSDDEPSDDGDGDDREDSQTASDASLSSQDMSSADSSYGSERKSTCFSSGPSDRSSSGSSSNGSSFGYGSVSGGSASDASSDDDLVNRYFAGTFSLSMP</sequence>
<evidence type="ECO:0000313" key="2">
    <source>
        <dbReference type="EMBL" id="MED6195139.1"/>
    </source>
</evidence>
<accession>A0ABU6XAM1</accession>
<evidence type="ECO:0000313" key="3">
    <source>
        <dbReference type="Proteomes" id="UP001341840"/>
    </source>
</evidence>
<feature type="region of interest" description="Disordered" evidence="1">
    <location>
        <begin position="60"/>
        <end position="98"/>
    </location>
</feature>
<name>A0ABU6XAM1_9FABA</name>
<organism evidence="2 3">
    <name type="scientific">Stylosanthes scabra</name>
    <dbReference type="NCBI Taxonomy" id="79078"/>
    <lineage>
        <taxon>Eukaryota</taxon>
        <taxon>Viridiplantae</taxon>
        <taxon>Streptophyta</taxon>
        <taxon>Embryophyta</taxon>
        <taxon>Tracheophyta</taxon>
        <taxon>Spermatophyta</taxon>
        <taxon>Magnoliopsida</taxon>
        <taxon>eudicotyledons</taxon>
        <taxon>Gunneridae</taxon>
        <taxon>Pentapetalae</taxon>
        <taxon>rosids</taxon>
        <taxon>fabids</taxon>
        <taxon>Fabales</taxon>
        <taxon>Fabaceae</taxon>
        <taxon>Papilionoideae</taxon>
        <taxon>50 kb inversion clade</taxon>
        <taxon>dalbergioids sensu lato</taxon>
        <taxon>Dalbergieae</taxon>
        <taxon>Pterocarpus clade</taxon>
        <taxon>Stylosanthes</taxon>
    </lineage>
</organism>
<reference evidence="2 3" key="1">
    <citation type="journal article" date="2023" name="Plants (Basel)">
        <title>Bridging the Gap: Combining Genomics and Transcriptomics Approaches to Understand Stylosanthes scabra, an Orphan Legume from the Brazilian Caatinga.</title>
        <authorList>
            <person name="Ferreira-Neto J.R.C."/>
            <person name="da Silva M.D."/>
            <person name="Binneck E."/>
            <person name="de Melo N.F."/>
            <person name="da Silva R.H."/>
            <person name="de Melo A.L.T.M."/>
            <person name="Pandolfi V."/>
            <person name="Bustamante F.O."/>
            <person name="Brasileiro-Vidal A.C."/>
            <person name="Benko-Iseppon A.M."/>
        </authorList>
    </citation>
    <scope>NUCLEOTIDE SEQUENCE [LARGE SCALE GENOMIC DNA]</scope>
    <source>
        <tissue evidence="2">Leaves</tissue>
    </source>
</reference>
<keyword evidence="3" id="KW-1185">Reference proteome</keyword>
<feature type="compositionally biased region" description="Acidic residues" evidence="1">
    <location>
        <begin position="138"/>
        <end position="152"/>
    </location>
</feature>
<protein>
    <submittedName>
        <fullName evidence="2">Uncharacterized protein</fullName>
    </submittedName>
</protein>
<evidence type="ECO:0000256" key="1">
    <source>
        <dbReference type="SAM" id="MobiDB-lite"/>
    </source>
</evidence>
<feature type="compositionally biased region" description="Low complexity" evidence="1">
    <location>
        <begin position="67"/>
        <end position="76"/>
    </location>
</feature>